<dbReference type="InterPro" id="IPR046848">
    <property type="entry name" value="E_motif"/>
</dbReference>
<keyword evidence="5" id="KW-1185">Reference proteome</keyword>
<dbReference type="InterPro" id="IPR046960">
    <property type="entry name" value="PPR_At4g14850-like_plant"/>
</dbReference>
<evidence type="ECO:0000256" key="2">
    <source>
        <dbReference type="PROSITE-ProRule" id="PRU00708"/>
    </source>
</evidence>
<feature type="domain" description="DYW" evidence="3">
    <location>
        <begin position="703"/>
        <end position="795"/>
    </location>
</feature>
<dbReference type="GO" id="GO:0009451">
    <property type="term" value="P:RNA modification"/>
    <property type="evidence" value="ECO:0007669"/>
    <property type="project" value="InterPro"/>
</dbReference>
<reference evidence="4" key="1">
    <citation type="journal article" date="2023" name="Plant J.">
        <title>The genome of the king protea, Protea cynaroides.</title>
        <authorList>
            <person name="Chang J."/>
            <person name="Duong T.A."/>
            <person name="Schoeman C."/>
            <person name="Ma X."/>
            <person name="Roodt D."/>
            <person name="Barker N."/>
            <person name="Li Z."/>
            <person name="Van de Peer Y."/>
            <person name="Mizrachi E."/>
        </authorList>
    </citation>
    <scope>NUCLEOTIDE SEQUENCE</scope>
    <source>
        <tissue evidence="4">Young leaves</tissue>
    </source>
</reference>
<dbReference type="Pfam" id="PF20431">
    <property type="entry name" value="E_motif"/>
    <property type="match status" value="1"/>
</dbReference>
<dbReference type="PANTHER" id="PTHR47926:SF490">
    <property type="entry name" value="REPEAT-LIKE SUPERFAMILY PROTEIN, PUTATIVE-RELATED"/>
    <property type="match status" value="1"/>
</dbReference>
<dbReference type="EMBL" id="JAMYWD010000006">
    <property type="protein sequence ID" value="KAJ4968562.1"/>
    <property type="molecule type" value="Genomic_DNA"/>
</dbReference>
<dbReference type="Gene3D" id="1.25.40.10">
    <property type="entry name" value="Tetratricopeptide repeat domain"/>
    <property type="match status" value="6"/>
</dbReference>
<evidence type="ECO:0000313" key="4">
    <source>
        <dbReference type="EMBL" id="KAJ4968562.1"/>
    </source>
</evidence>
<dbReference type="InterPro" id="IPR011990">
    <property type="entry name" value="TPR-like_helical_dom_sf"/>
</dbReference>
<protein>
    <recommendedName>
        <fullName evidence="3">DYW domain-containing protein</fullName>
    </recommendedName>
</protein>
<dbReference type="FunFam" id="1.25.40.10:FF:000231">
    <property type="entry name" value="Pentatricopeptide repeat-containing protein chloroplastic"/>
    <property type="match status" value="1"/>
</dbReference>
<dbReference type="GO" id="GO:0031425">
    <property type="term" value="P:chloroplast RNA processing"/>
    <property type="evidence" value="ECO:0007669"/>
    <property type="project" value="UniProtKB-ARBA"/>
</dbReference>
<gene>
    <name evidence="4" type="ORF">NE237_015263</name>
</gene>
<name>A0A9Q0QQW0_9MAGN</name>
<dbReference type="PANTHER" id="PTHR47926">
    <property type="entry name" value="PENTATRICOPEPTIDE REPEAT-CONTAINING PROTEIN"/>
    <property type="match status" value="1"/>
</dbReference>
<keyword evidence="1" id="KW-0677">Repeat</keyword>
<feature type="repeat" description="PPR" evidence="2">
    <location>
        <begin position="387"/>
        <end position="421"/>
    </location>
</feature>
<dbReference type="Proteomes" id="UP001141806">
    <property type="component" value="Unassembled WGS sequence"/>
</dbReference>
<dbReference type="Pfam" id="PF13041">
    <property type="entry name" value="PPR_2"/>
    <property type="match status" value="3"/>
</dbReference>
<dbReference type="FunFam" id="1.25.40.10:FF:001050">
    <property type="entry name" value="Pentatricopeptide repeat-containing protein At2g33760"/>
    <property type="match status" value="1"/>
</dbReference>
<evidence type="ECO:0000256" key="1">
    <source>
        <dbReference type="ARBA" id="ARBA00022737"/>
    </source>
</evidence>
<dbReference type="InterPro" id="IPR002885">
    <property type="entry name" value="PPR_rpt"/>
</dbReference>
<dbReference type="PROSITE" id="PS51375">
    <property type="entry name" value="PPR"/>
    <property type="match status" value="4"/>
</dbReference>
<dbReference type="Pfam" id="PF20430">
    <property type="entry name" value="Eplus_motif"/>
    <property type="match status" value="1"/>
</dbReference>
<comment type="caution">
    <text evidence="4">The sequence shown here is derived from an EMBL/GenBank/DDBJ whole genome shotgun (WGS) entry which is preliminary data.</text>
</comment>
<organism evidence="4 5">
    <name type="scientific">Protea cynaroides</name>
    <dbReference type="NCBI Taxonomy" id="273540"/>
    <lineage>
        <taxon>Eukaryota</taxon>
        <taxon>Viridiplantae</taxon>
        <taxon>Streptophyta</taxon>
        <taxon>Embryophyta</taxon>
        <taxon>Tracheophyta</taxon>
        <taxon>Spermatophyta</taxon>
        <taxon>Magnoliopsida</taxon>
        <taxon>Proteales</taxon>
        <taxon>Proteaceae</taxon>
        <taxon>Protea</taxon>
    </lineage>
</organism>
<dbReference type="Pfam" id="PF14432">
    <property type="entry name" value="DYW_deaminase"/>
    <property type="match status" value="1"/>
</dbReference>
<dbReference type="Pfam" id="PF01535">
    <property type="entry name" value="PPR"/>
    <property type="match status" value="6"/>
</dbReference>
<feature type="repeat" description="PPR" evidence="2">
    <location>
        <begin position="183"/>
        <end position="217"/>
    </location>
</feature>
<dbReference type="InterPro" id="IPR032867">
    <property type="entry name" value="DYW_dom"/>
</dbReference>
<evidence type="ECO:0000313" key="5">
    <source>
        <dbReference type="Proteomes" id="UP001141806"/>
    </source>
</evidence>
<dbReference type="GO" id="GO:0008270">
    <property type="term" value="F:zinc ion binding"/>
    <property type="evidence" value="ECO:0007669"/>
    <property type="project" value="InterPro"/>
</dbReference>
<dbReference type="FunFam" id="1.25.40.10:FF:000344">
    <property type="entry name" value="Pentatricopeptide repeat-containing protein"/>
    <property type="match status" value="1"/>
</dbReference>
<dbReference type="NCBIfam" id="TIGR00756">
    <property type="entry name" value="PPR"/>
    <property type="match status" value="4"/>
</dbReference>
<dbReference type="OrthoDB" id="1871818at2759"/>
<evidence type="ECO:0000259" key="3">
    <source>
        <dbReference type="Pfam" id="PF14432"/>
    </source>
</evidence>
<feature type="repeat" description="PPR" evidence="2">
    <location>
        <begin position="488"/>
        <end position="522"/>
    </location>
</feature>
<feature type="repeat" description="PPR" evidence="2">
    <location>
        <begin position="286"/>
        <end position="320"/>
    </location>
</feature>
<sequence length="795" mass="89440">MDLMVINRTNLPVSLLSSTVLQKPIHHSKIKPNLQQQPNPSPPYHEHNNLEETRQIHAQLIKTHLDPNHPIPFEAFQPHSSTAAKFNFLITSYIKNNRPKEALNIYAHMRKNEDEVDNFTMPSILKACGQLSWAQQGKEMHGFILKSGLDWDIFIHNALIQMYTECASIESACQVFDRMTDRDIVSWSTMIRSYSKKKFYSEALGVIKEMHLLQVKPSEVAMINMVNLFADLASLEMGMTMHTYVIKNSNSELVSTPMTTALIDMYAKCGSISHARRLFDGLAQKSIVSWTAMIAGYIRSNNLEKGMELFVGMQEEGVLPNEITMLSLVLESGSVGAMDLGKRLHAYILRNGFHLSVSLATALVDMYGKCGEIKSAKALFDGMDRRDIMTWTAMITGYMHAKCLDQALNLFLEMRNTGIEPNEVTMVNLISLCSDAGALDLGKWIHAYIDKQGIHSDIILTTALVDMYAKCGDIDGAWRLFNASTCRDICMWNAMMCGLAMHGCGEKALELFSELERTGIKPNGITFIGVLHACSHAGLVTEGRKLFNRMIIYFKLIPKVEHYGCMVDLLGRAGLLEEALEIINSMPVKPNTIVWGALLAACKLHRNPRLGELAARQLLEMEPDNCGYNVLLSNIYAAANRWNDVSQVRRTMKDTGIKKAPGVSSIEVNGTVHEFLMGDWTHPRTREIHQMLAEMSKKLKQVGYVADTSTVLLNIDEEEKETALSYHSEKLAMAFGLISTTPSATIRIMKNLRVCEDCHAATKLLSKIYRRVIIVRDRIRFHHFSEGSCSCRDYW</sequence>
<dbReference type="FunFam" id="1.25.40.10:FF:000285">
    <property type="entry name" value="Pentatricopeptide repeat-containing protein, chloroplastic"/>
    <property type="match status" value="1"/>
</dbReference>
<accession>A0A9Q0QQW0</accession>
<dbReference type="InterPro" id="IPR046849">
    <property type="entry name" value="E2_motif"/>
</dbReference>
<dbReference type="AlphaFoldDB" id="A0A9Q0QQW0"/>
<dbReference type="FunFam" id="1.25.40.10:FF:000409">
    <property type="entry name" value="Pentatricopeptide repeat-containing protein, chloroplastic"/>
    <property type="match status" value="1"/>
</dbReference>
<dbReference type="GO" id="GO:0003723">
    <property type="term" value="F:RNA binding"/>
    <property type="evidence" value="ECO:0007669"/>
    <property type="project" value="InterPro"/>
</dbReference>
<proteinExistence type="predicted"/>